<keyword evidence="4" id="KW-1185">Reference proteome</keyword>
<protein>
    <recommendedName>
        <fullName evidence="5">WEB family protein</fullName>
    </recommendedName>
</protein>
<gene>
    <name evidence="3" type="ORF">JCGZ_02930</name>
</gene>
<evidence type="ECO:0008006" key="5">
    <source>
        <dbReference type="Google" id="ProtNLM"/>
    </source>
</evidence>
<reference evidence="3 4" key="1">
    <citation type="journal article" date="2014" name="PLoS ONE">
        <title>Global Analysis of Gene Expression Profiles in Physic Nut (Jatropha curcas L.) Seedlings Exposed to Salt Stress.</title>
        <authorList>
            <person name="Zhang L."/>
            <person name="Zhang C."/>
            <person name="Wu P."/>
            <person name="Chen Y."/>
            <person name="Li M."/>
            <person name="Jiang H."/>
            <person name="Wu G."/>
        </authorList>
    </citation>
    <scope>NUCLEOTIDE SEQUENCE [LARGE SCALE GENOMIC DNA]</scope>
    <source>
        <strain evidence="4">cv. GZQX0401</strain>
        <tissue evidence="3">Young leaves</tissue>
    </source>
</reference>
<feature type="coiled-coil region" evidence="1">
    <location>
        <begin position="60"/>
        <end position="341"/>
    </location>
</feature>
<dbReference type="EMBL" id="KK914309">
    <property type="protein sequence ID" value="KDP42200.1"/>
    <property type="molecule type" value="Genomic_DNA"/>
</dbReference>
<dbReference type="Gene3D" id="1.20.5.1160">
    <property type="entry name" value="Vasodilator-stimulated phosphoprotein"/>
    <property type="match status" value="1"/>
</dbReference>
<evidence type="ECO:0000256" key="2">
    <source>
        <dbReference type="SAM" id="MobiDB-lite"/>
    </source>
</evidence>
<proteinExistence type="predicted"/>
<dbReference type="Proteomes" id="UP000027138">
    <property type="component" value="Unassembled WGS sequence"/>
</dbReference>
<name>A0A067LCK9_JATCU</name>
<organism evidence="3 4">
    <name type="scientific">Jatropha curcas</name>
    <name type="common">Barbados nut</name>
    <dbReference type="NCBI Taxonomy" id="180498"/>
    <lineage>
        <taxon>Eukaryota</taxon>
        <taxon>Viridiplantae</taxon>
        <taxon>Streptophyta</taxon>
        <taxon>Embryophyta</taxon>
        <taxon>Tracheophyta</taxon>
        <taxon>Spermatophyta</taxon>
        <taxon>Magnoliopsida</taxon>
        <taxon>eudicotyledons</taxon>
        <taxon>Gunneridae</taxon>
        <taxon>Pentapetalae</taxon>
        <taxon>rosids</taxon>
        <taxon>fabids</taxon>
        <taxon>Malpighiales</taxon>
        <taxon>Euphorbiaceae</taxon>
        <taxon>Crotonoideae</taxon>
        <taxon>Jatropheae</taxon>
        <taxon>Jatropha</taxon>
    </lineage>
</organism>
<evidence type="ECO:0000256" key="1">
    <source>
        <dbReference type="SAM" id="Coils"/>
    </source>
</evidence>
<keyword evidence="1" id="KW-0175">Coiled coil</keyword>
<evidence type="ECO:0000313" key="3">
    <source>
        <dbReference type="EMBL" id="KDP42200.1"/>
    </source>
</evidence>
<feature type="region of interest" description="Disordered" evidence="2">
    <location>
        <begin position="1"/>
        <end position="45"/>
    </location>
</feature>
<dbReference type="AlphaFoldDB" id="A0A067LCK9"/>
<dbReference type="PANTHER" id="PTHR48163">
    <property type="entry name" value="BNAC02G25670D PROTEIN"/>
    <property type="match status" value="1"/>
</dbReference>
<sequence length="444" mass="50332">MESHHASLGRRTLEDIRQKRAAERLSKTSSGPDLTKAQIPIDNVGIRKSESGNRLSETDVSGLVSQLKDVLKKNEDLEETNKMLSLKLQTKDVENESLLKRINDLEQNTVPSLRKALKDVAMEKDAAVVAREDLSAQLRTLKKRLKEAEEEQYRAEEDAAALRAELNSIQQQAMSNPLGRTTSAGILPDQLQSLEHELASLKSSLQQELSLRQQDRQLLVEEQARVSTLLSEKQELEEKLVAISRKAPEELSEKVAQKAFSVEEKEKLEKQLHDMAVAVERLESSRQKLLKEIDSQSTEIEKLFEENSNLSSSYQEAISIAKQWENQLKDCLKQNEELRGVLVKMRTEQANMLSSGEREMFISAERHSNGINETGSTEIFYLKGELAKEQNRAEALSAEVLQLSAKLQEVTQAYNGLTRLYKPVLKNIENNLIRMKQDRFVTVL</sequence>
<dbReference type="STRING" id="180498.A0A067LCK9"/>
<feature type="compositionally biased region" description="Basic and acidic residues" evidence="2">
    <location>
        <begin position="1"/>
        <end position="26"/>
    </location>
</feature>
<evidence type="ECO:0000313" key="4">
    <source>
        <dbReference type="Proteomes" id="UP000027138"/>
    </source>
</evidence>
<feature type="coiled-coil region" evidence="1">
    <location>
        <begin position="386"/>
        <end position="413"/>
    </location>
</feature>
<accession>A0A067LCK9</accession>
<dbReference type="PANTHER" id="PTHR48163:SF2">
    <property type="entry name" value="EXPRESSED PROTEIN"/>
    <property type="match status" value="1"/>
</dbReference>
<dbReference type="OrthoDB" id="2019706at2759"/>